<accession>A0A7X0RXS2</accession>
<dbReference type="Gene3D" id="1.10.10.10">
    <property type="entry name" value="Winged helix-like DNA-binding domain superfamily/Winged helix DNA-binding domain"/>
    <property type="match status" value="1"/>
</dbReference>
<protein>
    <submittedName>
        <fullName evidence="5">Substrate-binding domain-containing protein</fullName>
    </submittedName>
</protein>
<dbReference type="GO" id="GO:0003700">
    <property type="term" value="F:DNA-binding transcription factor activity"/>
    <property type="evidence" value="ECO:0007669"/>
    <property type="project" value="InterPro"/>
</dbReference>
<dbReference type="InterPro" id="IPR000524">
    <property type="entry name" value="Tscrpt_reg_HTH_GntR"/>
</dbReference>
<dbReference type="InterPro" id="IPR036388">
    <property type="entry name" value="WH-like_DNA-bd_sf"/>
</dbReference>
<dbReference type="SUPFAM" id="SSF46785">
    <property type="entry name" value="Winged helix' DNA-binding domain"/>
    <property type="match status" value="1"/>
</dbReference>
<organism evidence="5 6">
    <name type="scientific">Cohnella nanjingensis</name>
    <dbReference type="NCBI Taxonomy" id="1387779"/>
    <lineage>
        <taxon>Bacteria</taxon>
        <taxon>Bacillati</taxon>
        <taxon>Bacillota</taxon>
        <taxon>Bacilli</taxon>
        <taxon>Bacillales</taxon>
        <taxon>Paenibacillaceae</taxon>
        <taxon>Cohnella</taxon>
    </lineage>
</organism>
<dbReference type="Proteomes" id="UP000547209">
    <property type="component" value="Unassembled WGS sequence"/>
</dbReference>
<dbReference type="PANTHER" id="PTHR30146">
    <property type="entry name" value="LACI-RELATED TRANSCRIPTIONAL REPRESSOR"/>
    <property type="match status" value="1"/>
</dbReference>
<dbReference type="CDD" id="cd06267">
    <property type="entry name" value="PBP1_LacI_sugar_binding-like"/>
    <property type="match status" value="1"/>
</dbReference>
<keyword evidence="3" id="KW-0804">Transcription</keyword>
<comment type="caution">
    <text evidence="5">The sequence shown here is derived from an EMBL/GenBank/DDBJ whole genome shotgun (WGS) entry which is preliminary data.</text>
</comment>
<dbReference type="PROSITE" id="PS50949">
    <property type="entry name" value="HTH_GNTR"/>
    <property type="match status" value="1"/>
</dbReference>
<keyword evidence="1" id="KW-0805">Transcription regulation</keyword>
<evidence type="ECO:0000313" key="5">
    <source>
        <dbReference type="EMBL" id="MBB6675627.1"/>
    </source>
</evidence>
<dbReference type="InterPro" id="IPR028082">
    <property type="entry name" value="Peripla_BP_I"/>
</dbReference>
<dbReference type="Gene3D" id="3.40.50.2300">
    <property type="match status" value="2"/>
</dbReference>
<evidence type="ECO:0000256" key="2">
    <source>
        <dbReference type="ARBA" id="ARBA00023125"/>
    </source>
</evidence>
<evidence type="ECO:0000259" key="4">
    <source>
        <dbReference type="PROSITE" id="PS50949"/>
    </source>
</evidence>
<dbReference type="GO" id="GO:0000976">
    <property type="term" value="F:transcription cis-regulatory region binding"/>
    <property type="evidence" value="ECO:0007669"/>
    <property type="project" value="TreeGrafter"/>
</dbReference>
<dbReference type="InterPro" id="IPR046335">
    <property type="entry name" value="LacI/GalR-like_sensor"/>
</dbReference>
<evidence type="ECO:0000313" key="6">
    <source>
        <dbReference type="Proteomes" id="UP000547209"/>
    </source>
</evidence>
<sequence>MNTTDRIPLYQQIQDYIKALIESEGLKSGERIPTDKELMERFNVSKITVVNALSGLANDKVITRVPGRGSFVSDVAERESAPDSVHGPAARLEERGHAGAKTGIIGLVIPSIDDYFAARLIEGIQRSLLDQGYRAVILLSSNHTQLEIEAIRTLREIGAEGMLIFPMDEERYNEDILAMKLEGYPFILIDRYLPGVETHYMAADGRMGTALAVDHLWQLGHREIAICSDSPLQTVTVQERIDGYMKALKDKGALINPAHIITDFRVDSLKDADSHPLFRYIRNRMATAYITLNGRLGVQIYQMARKAGFDVPDDLSIVSFDDPTSIVEEFSIFTHIKQFEHDIGYKAASKLVEIVRSGSGRGGNYSKTLIKPELVVRQTTGPCRTAPKE</sequence>
<dbReference type="SUPFAM" id="SSF53822">
    <property type="entry name" value="Periplasmic binding protein-like I"/>
    <property type="match status" value="1"/>
</dbReference>
<dbReference type="PANTHER" id="PTHR30146:SF109">
    <property type="entry name" value="HTH-TYPE TRANSCRIPTIONAL REGULATOR GALS"/>
    <property type="match status" value="1"/>
</dbReference>
<dbReference type="AlphaFoldDB" id="A0A7X0RXS2"/>
<keyword evidence="6" id="KW-1185">Reference proteome</keyword>
<reference evidence="5 6" key="1">
    <citation type="submission" date="2020-08" db="EMBL/GenBank/DDBJ databases">
        <title>Cohnella phylogeny.</title>
        <authorList>
            <person name="Dunlap C."/>
        </authorList>
    </citation>
    <scope>NUCLEOTIDE SEQUENCE [LARGE SCALE GENOMIC DNA]</scope>
    <source>
        <strain evidence="5 6">DSM 28246</strain>
    </source>
</reference>
<dbReference type="InterPro" id="IPR036390">
    <property type="entry name" value="WH_DNA-bd_sf"/>
</dbReference>
<dbReference type="CDD" id="cd07377">
    <property type="entry name" value="WHTH_GntR"/>
    <property type="match status" value="1"/>
</dbReference>
<feature type="domain" description="HTH gntR-type" evidence="4">
    <location>
        <begin position="7"/>
        <end position="75"/>
    </location>
</feature>
<evidence type="ECO:0000256" key="3">
    <source>
        <dbReference type="ARBA" id="ARBA00023163"/>
    </source>
</evidence>
<evidence type="ECO:0000256" key="1">
    <source>
        <dbReference type="ARBA" id="ARBA00023015"/>
    </source>
</evidence>
<keyword evidence="2" id="KW-0238">DNA-binding</keyword>
<dbReference type="Pfam" id="PF00392">
    <property type="entry name" value="GntR"/>
    <property type="match status" value="1"/>
</dbReference>
<dbReference type="EMBL" id="JACJVP010000087">
    <property type="protein sequence ID" value="MBB6675627.1"/>
    <property type="molecule type" value="Genomic_DNA"/>
</dbReference>
<name>A0A7X0RXS2_9BACL</name>
<dbReference type="RefSeq" id="WP_185673468.1">
    <property type="nucleotide sequence ID" value="NZ_JACJVP010000087.1"/>
</dbReference>
<dbReference type="Pfam" id="PF13377">
    <property type="entry name" value="Peripla_BP_3"/>
    <property type="match status" value="1"/>
</dbReference>
<gene>
    <name evidence="5" type="ORF">H7C19_33695</name>
</gene>
<proteinExistence type="predicted"/>
<dbReference type="SMART" id="SM00345">
    <property type="entry name" value="HTH_GNTR"/>
    <property type="match status" value="1"/>
</dbReference>